<keyword evidence="3" id="KW-0238">DNA-binding</keyword>
<sequence length="124" mass="13492">MARTKRPAEKKRIAERLDKMRQRPYANVSMPGSSGAGGSAEGDPKKRLRPGMLAFTEIKHYQASTSLLIGRIPFQRVVKDVCDAASEVLLDKIVKKKGEATGALGEGEVLGYRIQSQTPGQVLP</sequence>
<dbReference type="GO" id="GO:0046982">
    <property type="term" value="F:protein heterodimerization activity"/>
    <property type="evidence" value="ECO:0007669"/>
    <property type="project" value="InterPro"/>
</dbReference>
<evidence type="ECO:0000256" key="4">
    <source>
        <dbReference type="ARBA" id="ARBA00023242"/>
    </source>
</evidence>
<feature type="compositionally biased region" description="Basic and acidic residues" evidence="5">
    <location>
        <begin position="1"/>
        <end position="21"/>
    </location>
</feature>
<dbReference type="PANTHER" id="PTHR45810:SF1">
    <property type="entry name" value="HISTONE H3-LIKE CENTROMERIC PROTEIN A"/>
    <property type="match status" value="1"/>
</dbReference>
<dbReference type="Gene3D" id="1.10.20.10">
    <property type="entry name" value="Histone, subunit A"/>
    <property type="match status" value="1"/>
</dbReference>
<dbReference type="GO" id="GO:0030527">
    <property type="term" value="F:structural constituent of chromatin"/>
    <property type="evidence" value="ECO:0007669"/>
    <property type="project" value="InterPro"/>
</dbReference>
<dbReference type="InterPro" id="IPR007125">
    <property type="entry name" value="H2A/H2B/H3"/>
</dbReference>
<dbReference type="GO" id="GO:0000786">
    <property type="term" value="C:nucleosome"/>
    <property type="evidence" value="ECO:0007669"/>
    <property type="project" value="InterPro"/>
</dbReference>
<dbReference type="PANTHER" id="PTHR45810">
    <property type="entry name" value="HISTONE H3.2"/>
    <property type="match status" value="1"/>
</dbReference>
<comment type="caution">
    <text evidence="7">The sequence shown here is derived from an EMBL/GenBank/DDBJ whole genome shotgun (WGS) entry which is preliminary data.</text>
</comment>
<comment type="similarity">
    <text evidence="2">Belongs to the histone H3 family.</text>
</comment>
<evidence type="ECO:0000313" key="8">
    <source>
        <dbReference type="Proteomes" id="UP000654075"/>
    </source>
</evidence>
<comment type="subcellular location">
    <subcellularLocation>
        <location evidence="1">Nucleus</location>
    </subcellularLocation>
</comment>
<evidence type="ECO:0000256" key="3">
    <source>
        <dbReference type="ARBA" id="ARBA00023125"/>
    </source>
</evidence>
<accession>A0A813HGE8</accession>
<dbReference type="GO" id="GO:0003677">
    <property type="term" value="F:DNA binding"/>
    <property type="evidence" value="ECO:0007669"/>
    <property type="project" value="UniProtKB-KW"/>
</dbReference>
<feature type="region of interest" description="Disordered" evidence="5">
    <location>
        <begin position="1"/>
        <end position="48"/>
    </location>
</feature>
<organism evidence="7 8">
    <name type="scientific">Polarella glacialis</name>
    <name type="common">Dinoflagellate</name>
    <dbReference type="NCBI Taxonomy" id="89957"/>
    <lineage>
        <taxon>Eukaryota</taxon>
        <taxon>Sar</taxon>
        <taxon>Alveolata</taxon>
        <taxon>Dinophyceae</taxon>
        <taxon>Suessiales</taxon>
        <taxon>Suessiaceae</taxon>
        <taxon>Polarella</taxon>
    </lineage>
</organism>
<dbReference type="GO" id="GO:0005634">
    <property type="term" value="C:nucleus"/>
    <property type="evidence" value="ECO:0007669"/>
    <property type="project" value="UniProtKB-SubCell"/>
</dbReference>
<evidence type="ECO:0000256" key="1">
    <source>
        <dbReference type="ARBA" id="ARBA00004123"/>
    </source>
</evidence>
<dbReference type="SUPFAM" id="SSF47113">
    <property type="entry name" value="Histone-fold"/>
    <property type="match status" value="1"/>
</dbReference>
<evidence type="ECO:0000259" key="6">
    <source>
        <dbReference type="Pfam" id="PF00125"/>
    </source>
</evidence>
<dbReference type="EMBL" id="CAJNNV010031639">
    <property type="protein sequence ID" value="CAE8637191.1"/>
    <property type="molecule type" value="Genomic_DNA"/>
</dbReference>
<name>A0A813HGE8_POLGL</name>
<proteinExistence type="inferred from homology"/>
<dbReference type="Pfam" id="PF00125">
    <property type="entry name" value="Histone"/>
    <property type="match status" value="1"/>
</dbReference>
<protein>
    <recommendedName>
        <fullName evidence="6">Core Histone H2A/H2B/H3 domain-containing protein</fullName>
    </recommendedName>
</protein>
<dbReference type="Proteomes" id="UP000654075">
    <property type="component" value="Unassembled WGS sequence"/>
</dbReference>
<dbReference type="PRINTS" id="PR00622">
    <property type="entry name" value="HISTONEH3"/>
</dbReference>
<keyword evidence="4" id="KW-0539">Nucleus</keyword>
<feature type="domain" description="Core Histone H2A/H2B/H3" evidence="6">
    <location>
        <begin position="53"/>
        <end position="86"/>
    </location>
</feature>
<dbReference type="AlphaFoldDB" id="A0A813HGE8"/>
<dbReference type="InterPro" id="IPR000164">
    <property type="entry name" value="Histone_H3/CENP-A"/>
</dbReference>
<evidence type="ECO:0000256" key="2">
    <source>
        <dbReference type="ARBA" id="ARBA00010343"/>
    </source>
</evidence>
<keyword evidence="8" id="KW-1185">Reference proteome</keyword>
<evidence type="ECO:0000256" key="5">
    <source>
        <dbReference type="SAM" id="MobiDB-lite"/>
    </source>
</evidence>
<reference evidence="7" key="1">
    <citation type="submission" date="2021-02" db="EMBL/GenBank/DDBJ databases">
        <authorList>
            <person name="Dougan E. K."/>
            <person name="Rhodes N."/>
            <person name="Thang M."/>
            <person name="Chan C."/>
        </authorList>
    </citation>
    <scope>NUCLEOTIDE SEQUENCE</scope>
</reference>
<dbReference type="InterPro" id="IPR009072">
    <property type="entry name" value="Histone-fold"/>
</dbReference>
<evidence type="ECO:0000313" key="7">
    <source>
        <dbReference type="EMBL" id="CAE8637191.1"/>
    </source>
</evidence>
<gene>
    <name evidence="7" type="ORF">PGLA1383_LOCUS52580</name>
</gene>